<evidence type="ECO:0000256" key="1">
    <source>
        <dbReference type="ARBA" id="ARBA00006484"/>
    </source>
</evidence>
<reference evidence="3" key="1">
    <citation type="journal article" date="2019" name="Int. J. Syst. Evol. Microbiol.">
        <title>The Global Catalogue of Microorganisms (GCM) 10K type strain sequencing project: providing services to taxonomists for standard genome sequencing and annotation.</title>
        <authorList>
            <consortium name="The Broad Institute Genomics Platform"/>
            <consortium name="The Broad Institute Genome Sequencing Center for Infectious Disease"/>
            <person name="Wu L."/>
            <person name="Ma J."/>
        </authorList>
    </citation>
    <scope>NUCLEOTIDE SEQUENCE [LARGE SCALE GENOMIC DNA]</scope>
    <source>
        <strain evidence="3">CGMCC 1.6784</strain>
    </source>
</reference>
<dbReference type="EMBL" id="BMLK01000010">
    <property type="protein sequence ID" value="GGN51558.1"/>
    <property type="molecule type" value="Genomic_DNA"/>
</dbReference>
<accession>A0ABQ2JQW2</accession>
<dbReference type="InterPro" id="IPR020904">
    <property type="entry name" value="Sc_DH/Rdtase_CS"/>
</dbReference>
<dbReference type="InterPro" id="IPR036291">
    <property type="entry name" value="NAD(P)-bd_dom_sf"/>
</dbReference>
<dbReference type="PROSITE" id="PS00061">
    <property type="entry name" value="ADH_SHORT"/>
    <property type="match status" value="1"/>
</dbReference>
<name>A0ABQ2JQW2_9SPHN</name>
<dbReference type="PANTHER" id="PTHR42879">
    <property type="entry name" value="3-OXOACYL-(ACYL-CARRIER-PROTEIN) REDUCTASE"/>
    <property type="match status" value="1"/>
</dbReference>
<proteinExistence type="inferred from homology"/>
<protein>
    <submittedName>
        <fullName evidence="2">Uncharacterized protein</fullName>
    </submittedName>
</protein>
<dbReference type="InterPro" id="IPR050259">
    <property type="entry name" value="SDR"/>
</dbReference>
<dbReference type="InterPro" id="IPR002347">
    <property type="entry name" value="SDR_fam"/>
</dbReference>
<organism evidence="2 3">
    <name type="scientific">Novosphingobium indicum</name>
    <dbReference type="NCBI Taxonomy" id="462949"/>
    <lineage>
        <taxon>Bacteria</taxon>
        <taxon>Pseudomonadati</taxon>
        <taxon>Pseudomonadota</taxon>
        <taxon>Alphaproteobacteria</taxon>
        <taxon>Sphingomonadales</taxon>
        <taxon>Sphingomonadaceae</taxon>
        <taxon>Novosphingobium</taxon>
    </lineage>
</organism>
<dbReference type="Pfam" id="PF00106">
    <property type="entry name" value="adh_short"/>
    <property type="match status" value="1"/>
</dbReference>
<dbReference type="Gene3D" id="3.40.50.720">
    <property type="entry name" value="NAD(P)-binding Rossmann-like Domain"/>
    <property type="match status" value="1"/>
</dbReference>
<dbReference type="PRINTS" id="PR00081">
    <property type="entry name" value="GDHRDH"/>
</dbReference>
<keyword evidence="3" id="KW-1185">Reference proteome</keyword>
<evidence type="ECO:0000313" key="3">
    <source>
        <dbReference type="Proteomes" id="UP000605099"/>
    </source>
</evidence>
<sequence>MRERGWGSVINISSGRAQPTPTAAAYCAAKAALNNFSVKLSAELARTGVTANTVSRAARAPKASRTAR</sequence>
<comment type="similarity">
    <text evidence="1">Belongs to the short-chain dehydrogenases/reductases (SDR) family.</text>
</comment>
<evidence type="ECO:0000313" key="2">
    <source>
        <dbReference type="EMBL" id="GGN51558.1"/>
    </source>
</evidence>
<comment type="caution">
    <text evidence="2">The sequence shown here is derived from an EMBL/GenBank/DDBJ whole genome shotgun (WGS) entry which is preliminary data.</text>
</comment>
<gene>
    <name evidence="2" type="ORF">GCM10011349_24210</name>
</gene>
<dbReference type="RefSeq" id="WP_188819948.1">
    <property type="nucleotide sequence ID" value="NZ_BMLK01000010.1"/>
</dbReference>
<dbReference type="SUPFAM" id="SSF51735">
    <property type="entry name" value="NAD(P)-binding Rossmann-fold domains"/>
    <property type="match status" value="1"/>
</dbReference>
<dbReference type="Proteomes" id="UP000605099">
    <property type="component" value="Unassembled WGS sequence"/>
</dbReference>